<organism evidence="2 3">
    <name type="scientific">Cyclospora cayetanensis</name>
    <dbReference type="NCBI Taxonomy" id="88456"/>
    <lineage>
        <taxon>Eukaryota</taxon>
        <taxon>Sar</taxon>
        <taxon>Alveolata</taxon>
        <taxon>Apicomplexa</taxon>
        <taxon>Conoidasida</taxon>
        <taxon>Coccidia</taxon>
        <taxon>Eucoccidiorida</taxon>
        <taxon>Eimeriorina</taxon>
        <taxon>Eimeriidae</taxon>
        <taxon>Cyclospora</taxon>
    </lineage>
</organism>
<keyword evidence="3" id="KW-1185">Reference proteome</keyword>
<dbReference type="InParanoid" id="A0A1D3D2X5"/>
<dbReference type="EMBL" id="JROU02000980">
    <property type="protein sequence ID" value="OEH77809.1"/>
    <property type="molecule type" value="Genomic_DNA"/>
</dbReference>
<accession>A0A1D3D2X5</accession>
<evidence type="ECO:0000313" key="3">
    <source>
        <dbReference type="Proteomes" id="UP000095192"/>
    </source>
</evidence>
<dbReference type="AlphaFoldDB" id="A0A1D3D2X5"/>
<dbReference type="Proteomes" id="UP000095192">
    <property type="component" value="Unassembled WGS sequence"/>
</dbReference>
<reference evidence="2 3" key="1">
    <citation type="journal article" date="2016" name="BMC Genomics">
        <title>Comparative genomics reveals Cyclospora cayetanensis possesses coccidia-like metabolism and invasion components but unique surface antigens.</title>
        <authorList>
            <person name="Liu S."/>
            <person name="Wang L."/>
            <person name="Zheng H."/>
            <person name="Xu Z."/>
            <person name="Roellig D.M."/>
            <person name="Li N."/>
            <person name="Frace M.A."/>
            <person name="Tang K."/>
            <person name="Arrowood M.J."/>
            <person name="Moss D.M."/>
            <person name="Zhang L."/>
            <person name="Feng Y."/>
            <person name="Xiao L."/>
        </authorList>
    </citation>
    <scope>NUCLEOTIDE SEQUENCE [LARGE SCALE GENOMIC DNA]</scope>
    <source>
        <strain evidence="2 3">CHN_HEN01</strain>
    </source>
</reference>
<sequence>MQVSHVLFVAAVLSEEGQRLFYSKAEHRNCRFFCILNGRCRQPNIRASRRRQPKARLKNRHVIAGNREGSDVDAEISRPEG</sequence>
<feature type="region of interest" description="Disordered" evidence="1">
    <location>
        <begin position="62"/>
        <end position="81"/>
    </location>
</feature>
<name>A0A1D3D2X5_9EIME</name>
<dbReference type="VEuPathDB" id="ToxoDB:cyc_09464"/>
<gene>
    <name evidence="2" type="ORF">cyc_09464</name>
</gene>
<evidence type="ECO:0000313" key="2">
    <source>
        <dbReference type="EMBL" id="OEH77809.1"/>
    </source>
</evidence>
<protein>
    <submittedName>
        <fullName evidence="2">Uncharacterized protein</fullName>
    </submittedName>
</protein>
<evidence type="ECO:0000256" key="1">
    <source>
        <dbReference type="SAM" id="MobiDB-lite"/>
    </source>
</evidence>
<proteinExistence type="predicted"/>
<comment type="caution">
    <text evidence="2">The sequence shown here is derived from an EMBL/GenBank/DDBJ whole genome shotgun (WGS) entry which is preliminary data.</text>
</comment>